<proteinExistence type="predicted"/>
<keyword evidence="2" id="KW-1185">Reference proteome</keyword>
<dbReference type="AlphaFoldDB" id="A0A917CZN7"/>
<sequence length="85" mass="9879">MSYTFDLHDELQNAGKSAPGHEDLFMEPDDDYNAWCTCGKWIELGTYDLWDHIDAIITDDLSKHSAEFNDWVTWLRAEHPEAFAD</sequence>
<dbReference type="EMBL" id="BMCU01000002">
    <property type="protein sequence ID" value="GGG03823.1"/>
    <property type="molecule type" value="Genomic_DNA"/>
</dbReference>
<dbReference type="RefSeq" id="WP_188544414.1">
    <property type="nucleotide sequence ID" value="NZ_BMCU01000002.1"/>
</dbReference>
<dbReference type="Proteomes" id="UP000654257">
    <property type="component" value="Unassembled WGS sequence"/>
</dbReference>
<evidence type="ECO:0000313" key="1">
    <source>
        <dbReference type="EMBL" id="GGG03823.1"/>
    </source>
</evidence>
<reference evidence="1" key="2">
    <citation type="submission" date="2020-09" db="EMBL/GenBank/DDBJ databases">
        <authorList>
            <person name="Sun Q."/>
            <person name="Sedlacek I."/>
        </authorList>
    </citation>
    <scope>NUCLEOTIDE SEQUENCE</scope>
    <source>
        <strain evidence="1">CCM 7905</strain>
    </source>
</reference>
<gene>
    <name evidence="1" type="ORF">GCM10007304_17430</name>
</gene>
<protein>
    <submittedName>
        <fullName evidence="1">Uncharacterized protein</fullName>
    </submittedName>
</protein>
<evidence type="ECO:0000313" key="2">
    <source>
        <dbReference type="Proteomes" id="UP000654257"/>
    </source>
</evidence>
<reference evidence="1" key="1">
    <citation type="journal article" date="2014" name="Int. J. Syst. Evol. Microbiol.">
        <title>Complete genome sequence of Corynebacterium casei LMG S-19264T (=DSM 44701T), isolated from a smear-ripened cheese.</title>
        <authorList>
            <consortium name="US DOE Joint Genome Institute (JGI-PGF)"/>
            <person name="Walter F."/>
            <person name="Albersmeier A."/>
            <person name="Kalinowski J."/>
            <person name="Ruckert C."/>
        </authorList>
    </citation>
    <scope>NUCLEOTIDE SEQUENCE</scope>
    <source>
        <strain evidence="1">CCM 7905</strain>
    </source>
</reference>
<name>A0A917CZN7_9NOCA</name>
<comment type="caution">
    <text evidence="1">The sequence shown here is derived from an EMBL/GenBank/DDBJ whole genome shotgun (WGS) entry which is preliminary data.</text>
</comment>
<organism evidence="1 2">
    <name type="scientific">Rhodococcoides trifolii</name>
    <dbReference type="NCBI Taxonomy" id="908250"/>
    <lineage>
        <taxon>Bacteria</taxon>
        <taxon>Bacillati</taxon>
        <taxon>Actinomycetota</taxon>
        <taxon>Actinomycetes</taxon>
        <taxon>Mycobacteriales</taxon>
        <taxon>Nocardiaceae</taxon>
        <taxon>Rhodococcoides</taxon>
    </lineage>
</organism>
<accession>A0A917CZN7</accession>